<dbReference type="PROSITE" id="PS00198">
    <property type="entry name" value="4FE4S_FER_1"/>
    <property type="match status" value="1"/>
</dbReference>
<dbReference type="PROSITE" id="PS51379">
    <property type="entry name" value="4FE4S_FER_2"/>
    <property type="match status" value="1"/>
</dbReference>
<dbReference type="AlphaFoldDB" id="U5S4C5"/>
<name>U5S4C5_9BACT</name>
<keyword evidence="1" id="KW-0479">Metal-binding</keyword>
<dbReference type="GO" id="GO:0051536">
    <property type="term" value="F:iron-sulfur cluster binding"/>
    <property type="evidence" value="ECO:0007669"/>
    <property type="project" value="UniProtKB-KW"/>
</dbReference>
<evidence type="ECO:0000256" key="2">
    <source>
        <dbReference type="ARBA" id="ARBA00023004"/>
    </source>
</evidence>
<feature type="non-terminal residue" evidence="5">
    <location>
        <position position="1"/>
    </location>
</feature>
<dbReference type="InterPro" id="IPR017900">
    <property type="entry name" value="4Fe4S_Fe_S_CS"/>
</dbReference>
<dbReference type="InterPro" id="IPR017896">
    <property type="entry name" value="4Fe4S_Fe-S-bd"/>
</dbReference>
<organism evidence="5">
    <name type="scientific">bacterium enrichment culture clone WBC-2_14_ORF_2</name>
    <dbReference type="NCBI Taxonomy" id="1412167"/>
    <lineage>
        <taxon>Bacteria</taxon>
        <taxon>environmental samples</taxon>
    </lineage>
</organism>
<accession>U5S4C5</accession>
<protein>
    <submittedName>
        <fullName evidence="5">Putative reductive dehalogenase subunit A</fullName>
    </submittedName>
</protein>
<evidence type="ECO:0000256" key="1">
    <source>
        <dbReference type="ARBA" id="ARBA00022723"/>
    </source>
</evidence>
<evidence type="ECO:0000259" key="4">
    <source>
        <dbReference type="PROSITE" id="PS51379"/>
    </source>
</evidence>
<dbReference type="NCBIfam" id="TIGR01409">
    <property type="entry name" value="TAT_signal_seq"/>
    <property type="match status" value="1"/>
</dbReference>
<feature type="domain" description="4Fe-4S ferredoxin-type" evidence="4">
    <location>
        <begin position="343"/>
        <end position="373"/>
    </location>
</feature>
<dbReference type="PROSITE" id="PS51318">
    <property type="entry name" value="TAT"/>
    <property type="match status" value="1"/>
</dbReference>
<evidence type="ECO:0000256" key="3">
    <source>
        <dbReference type="ARBA" id="ARBA00023014"/>
    </source>
</evidence>
<keyword evidence="2" id="KW-0408">Iron</keyword>
<dbReference type="InterPro" id="IPR028894">
    <property type="entry name" value="RDH_dom"/>
</dbReference>
<sequence>MNKFHSTVSRRDFMKGLGVAGVGLGTASLVAPTFNDMDELTSSAPGPIHAHPWYVKERDTYDISSPHDWTKITRTDQRHTNQCSWGGAVEQGIWLDDRDGPGTFKKQAADKAAYQAECLKNPRGWKGIQTRAAAQLSYGNKMDTPYGFLPPSVSGPEKLGIPRWEATPEENSQMIKAALRLYGAADVAFLEIDDITSNFIFTHDFHDGKPYVWEDVDNAYETGETGTSKSPRAGKRVLPNKAKWVINWNLQMSNDSINNSLGDRRYGDGRQIQRKIQAMLATLGYQACGPLDYTNNFSENVAFAILGGMGELMRAYYSASPTFGSHIGVSAGIVTDLPLAPTKPIEAGMHKFCYDCMKCAVLCPGGAISRNGGGLSAPIVKEPSFETIGPWNRWPGRSAFEAKHPEVTKLDTKNAYTGVDEPNMYAHWWFAPTDCTQSVGIDVCGSFGCGSRCVFGKASAASVHSIVQTAISQTSMFNGFFRTLDEAFGYPMYDFGKDSEDAQKNIEDFFWNRTNMPTYGIDSMRGGFASR</sequence>
<keyword evidence="3" id="KW-0411">Iron-sulfur</keyword>
<dbReference type="Pfam" id="PF13486">
    <property type="entry name" value="Dehalogenase"/>
    <property type="match status" value="1"/>
</dbReference>
<dbReference type="InterPro" id="IPR006311">
    <property type="entry name" value="TAT_signal"/>
</dbReference>
<proteinExistence type="predicted"/>
<dbReference type="EMBL" id="KF138986">
    <property type="protein sequence ID" value="AGY78792.1"/>
    <property type="molecule type" value="Genomic_DNA"/>
</dbReference>
<dbReference type="InterPro" id="IPR019546">
    <property type="entry name" value="TAT_signal_bac_arc"/>
</dbReference>
<dbReference type="GO" id="GO:0046872">
    <property type="term" value="F:metal ion binding"/>
    <property type="evidence" value="ECO:0007669"/>
    <property type="project" value="UniProtKB-KW"/>
</dbReference>
<evidence type="ECO:0000313" key="5">
    <source>
        <dbReference type="EMBL" id="AGY78792.1"/>
    </source>
</evidence>
<reference evidence="5" key="1">
    <citation type="journal article" date="2013" name="Front. Microbiol.">
        <title>Diversity of reductive dehalogenase genes from environmental samples and enrichment cultures identified with degenerate primer PCR screens.</title>
        <authorList>
            <person name="Hug L.A."/>
            <person name="Edwards E.A."/>
        </authorList>
    </citation>
    <scope>NUCLEOTIDE SEQUENCE</scope>
</reference>
<gene>
    <name evidence="5" type="primary">rdhA</name>
</gene>